<dbReference type="Pfam" id="PF06908">
    <property type="entry name" value="YpsA"/>
    <property type="match status" value="1"/>
</dbReference>
<dbReference type="AlphaFoldDB" id="A0A645A9Z9"/>
<comment type="caution">
    <text evidence="1">The sequence shown here is derived from an EMBL/GenBank/DDBJ whole genome shotgun (WGS) entry which is preliminary data.</text>
</comment>
<dbReference type="InterPro" id="IPR010697">
    <property type="entry name" value="YspA"/>
</dbReference>
<name>A0A645A9Z9_9ZZZZ</name>
<dbReference type="SUPFAM" id="SSF102405">
    <property type="entry name" value="MCP/YpsA-like"/>
    <property type="match status" value="1"/>
</dbReference>
<dbReference type="EMBL" id="VSSQ01012782">
    <property type="protein sequence ID" value="MPM50029.1"/>
    <property type="molecule type" value="Genomic_DNA"/>
</dbReference>
<sequence>MFVCCFTGHRDFDREKCPDTYLRLIEEIKKAYEVGCDYFITGAAKGLDYEASFAVNTLKADGFPIKLEAAVPYPQMINYYQCAYTILNSDVKIYLGKNYTKDIFHRRNRYMVDKSDVVIAVYDGRKSGGTYYTMKYAQKCGKKLVVINY</sequence>
<proteinExistence type="predicted"/>
<evidence type="ECO:0008006" key="2">
    <source>
        <dbReference type="Google" id="ProtNLM"/>
    </source>
</evidence>
<evidence type="ECO:0000313" key="1">
    <source>
        <dbReference type="EMBL" id="MPM50029.1"/>
    </source>
</evidence>
<dbReference type="PANTHER" id="PTHR38440">
    <property type="entry name" value="UPF0398 PROTEIN YPSA"/>
    <property type="match status" value="1"/>
</dbReference>
<dbReference type="PANTHER" id="PTHR38440:SF1">
    <property type="entry name" value="UPF0398 PROTEIN SPR0331"/>
    <property type="match status" value="1"/>
</dbReference>
<dbReference type="Gene3D" id="3.40.50.450">
    <property type="match status" value="1"/>
</dbReference>
<reference evidence="1" key="1">
    <citation type="submission" date="2019-08" db="EMBL/GenBank/DDBJ databases">
        <authorList>
            <person name="Kucharzyk K."/>
            <person name="Murdoch R.W."/>
            <person name="Higgins S."/>
            <person name="Loffler F."/>
        </authorList>
    </citation>
    <scope>NUCLEOTIDE SEQUENCE</scope>
</reference>
<gene>
    <name evidence="1" type="ORF">SDC9_96763</name>
</gene>
<accession>A0A645A9Z9</accession>
<protein>
    <recommendedName>
        <fullName evidence="2">DUF1273 domain-containing protein</fullName>
    </recommendedName>
</protein>
<organism evidence="1">
    <name type="scientific">bioreactor metagenome</name>
    <dbReference type="NCBI Taxonomy" id="1076179"/>
    <lineage>
        <taxon>unclassified sequences</taxon>
        <taxon>metagenomes</taxon>
        <taxon>ecological metagenomes</taxon>
    </lineage>
</organism>